<comment type="similarity">
    <text evidence="1 13">Belongs to the class-II aminoacyl-tRNA synthetase family.</text>
</comment>
<evidence type="ECO:0000256" key="6">
    <source>
        <dbReference type="ARBA" id="ARBA00022741"/>
    </source>
</evidence>
<dbReference type="Gene3D" id="3.30.980.10">
    <property type="entry name" value="Threonyl-trna Synthetase, Chain A, domain 2"/>
    <property type="match status" value="1"/>
</dbReference>
<evidence type="ECO:0000256" key="4">
    <source>
        <dbReference type="ARBA" id="ARBA00022598"/>
    </source>
</evidence>
<evidence type="ECO:0000259" key="14">
    <source>
        <dbReference type="PROSITE" id="PS50862"/>
    </source>
</evidence>
<dbReference type="SUPFAM" id="SSF55681">
    <property type="entry name" value="Class II aaRS and biotin synthetases"/>
    <property type="match status" value="1"/>
</dbReference>
<gene>
    <name evidence="13 16" type="primary">thrS</name>
    <name evidence="16" type="ORF">BUCIPSTX3056_085</name>
</gene>
<keyword evidence="4 13" id="KW-0436">Ligase</keyword>
<evidence type="ECO:0000256" key="2">
    <source>
        <dbReference type="ARBA" id="ARBA00022490"/>
    </source>
</evidence>
<organism evidence="16 17">
    <name type="scientific">Buchnera aphidicola</name>
    <name type="common">Cinara pseudotaxifoliae</name>
    <dbReference type="NCBI Taxonomy" id="655384"/>
    <lineage>
        <taxon>Bacteria</taxon>
        <taxon>Pseudomonadati</taxon>
        <taxon>Pseudomonadota</taxon>
        <taxon>Gammaproteobacteria</taxon>
        <taxon>Enterobacterales</taxon>
        <taxon>Erwiniaceae</taxon>
        <taxon>Buchnera</taxon>
    </lineage>
</organism>
<dbReference type="Gene3D" id="3.30.54.20">
    <property type="match status" value="1"/>
</dbReference>
<evidence type="ECO:0000256" key="1">
    <source>
        <dbReference type="ARBA" id="ARBA00008226"/>
    </source>
</evidence>
<dbReference type="SUPFAM" id="SSF55186">
    <property type="entry name" value="ThrRS/AlaRS common domain"/>
    <property type="match status" value="1"/>
</dbReference>
<evidence type="ECO:0000256" key="13">
    <source>
        <dbReference type="HAMAP-Rule" id="MF_00184"/>
    </source>
</evidence>
<dbReference type="PRINTS" id="PR01047">
    <property type="entry name" value="TRNASYNTHTHR"/>
</dbReference>
<dbReference type="InterPro" id="IPR036621">
    <property type="entry name" value="Anticodon-bd_dom_sf"/>
</dbReference>
<reference evidence="16 17" key="1">
    <citation type="submission" date="2019-02" db="EMBL/GenBank/DDBJ databases">
        <authorList>
            <person name="Manzano-Marin A."/>
            <person name="Manzano-Marin A."/>
        </authorList>
    </citation>
    <scope>NUCLEOTIDE SEQUENCE [LARGE SCALE GENOMIC DNA]</scope>
    <source>
        <strain evidence="16 17">BuCipseudotaxifoliae</strain>
    </source>
</reference>
<keyword evidence="11 13" id="KW-0030">Aminoacyl-tRNA synthetase</keyword>
<dbReference type="PANTHER" id="PTHR11451">
    <property type="entry name" value="THREONINE-TRNA LIGASE"/>
    <property type="match status" value="1"/>
</dbReference>
<evidence type="ECO:0000256" key="11">
    <source>
        <dbReference type="ARBA" id="ARBA00023146"/>
    </source>
</evidence>
<keyword evidence="8 13" id="KW-0067">ATP-binding</keyword>
<dbReference type="GO" id="GO:0005829">
    <property type="term" value="C:cytosol"/>
    <property type="evidence" value="ECO:0007669"/>
    <property type="project" value="TreeGrafter"/>
</dbReference>
<comment type="subunit">
    <text evidence="13">Homodimer.</text>
</comment>
<evidence type="ECO:0000313" key="17">
    <source>
        <dbReference type="Proteomes" id="UP000294449"/>
    </source>
</evidence>
<dbReference type="GO" id="GO:0000049">
    <property type="term" value="F:tRNA binding"/>
    <property type="evidence" value="ECO:0007669"/>
    <property type="project" value="UniProtKB-KW"/>
</dbReference>
<comment type="subcellular location">
    <subcellularLocation>
        <location evidence="13">Cytoplasm</location>
    </subcellularLocation>
</comment>
<dbReference type="InterPro" id="IPR004095">
    <property type="entry name" value="TGS"/>
</dbReference>
<dbReference type="Gene3D" id="3.30.930.10">
    <property type="entry name" value="Bira Bifunctional Protein, Domain 2"/>
    <property type="match status" value="1"/>
</dbReference>
<feature type="binding site" evidence="13">
    <location>
        <position position="334"/>
    </location>
    <ligand>
        <name>Zn(2+)</name>
        <dbReference type="ChEBI" id="CHEBI:29105"/>
        <note>catalytic</note>
    </ligand>
</feature>
<dbReference type="Gene3D" id="3.40.50.800">
    <property type="entry name" value="Anticodon-binding domain"/>
    <property type="match status" value="1"/>
</dbReference>
<dbReference type="RefSeq" id="WP_075474516.1">
    <property type="nucleotide sequence ID" value="NZ_LR217732.1"/>
</dbReference>
<dbReference type="InterPro" id="IPR002320">
    <property type="entry name" value="Thr-tRNA-ligase_IIa"/>
</dbReference>
<dbReference type="InterPro" id="IPR047246">
    <property type="entry name" value="ThrRS_anticodon"/>
</dbReference>
<dbReference type="PROSITE" id="PS50862">
    <property type="entry name" value="AA_TRNA_LIGASE_II"/>
    <property type="match status" value="1"/>
</dbReference>
<keyword evidence="6 13" id="KW-0547">Nucleotide-binding</keyword>
<dbReference type="InterPro" id="IPR045864">
    <property type="entry name" value="aa-tRNA-synth_II/BPL/LPL"/>
</dbReference>
<evidence type="ECO:0000256" key="12">
    <source>
        <dbReference type="ARBA" id="ARBA00049515"/>
    </source>
</evidence>
<dbReference type="HAMAP" id="MF_00184">
    <property type="entry name" value="Thr_tRNA_synth"/>
    <property type="match status" value="1"/>
</dbReference>
<name>A0A451DGE4_9GAMM</name>
<evidence type="ECO:0000256" key="10">
    <source>
        <dbReference type="ARBA" id="ARBA00022917"/>
    </source>
</evidence>
<proteinExistence type="inferred from homology"/>
<dbReference type="GO" id="GO:0046872">
    <property type="term" value="F:metal ion binding"/>
    <property type="evidence" value="ECO:0007669"/>
    <property type="project" value="UniProtKB-KW"/>
</dbReference>
<comment type="catalytic activity">
    <reaction evidence="12 13">
        <text>tRNA(Thr) + L-threonine + ATP = L-threonyl-tRNA(Thr) + AMP + diphosphate + H(+)</text>
        <dbReference type="Rhea" id="RHEA:24624"/>
        <dbReference type="Rhea" id="RHEA-COMP:9670"/>
        <dbReference type="Rhea" id="RHEA-COMP:9704"/>
        <dbReference type="ChEBI" id="CHEBI:15378"/>
        <dbReference type="ChEBI" id="CHEBI:30616"/>
        <dbReference type="ChEBI" id="CHEBI:33019"/>
        <dbReference type="ChEBI" id="CHEBI:57926"/>
        <dbReference type="ChEBI" id="CHEBI:78442"/>
        <dbReference type="ChEBI" id="CHEBI:78534"/>
        <dbReference type="ChEBI" id="CHEBI:456215"/>
        <dbReference type="EC" id="6.1.1.3"/>
    </reaction>
</comment>
<keyword evidence="9 13" id="KW-0694">RNA-binding</keyword>
<comment type="cofactor">
    <cofactor evidence="13">
        <name>Zn(2+)</name>
        <dbReference type="ChEBI" id="CHEBI:29105"/>
    </cofactor>
    <text evidence="13">Binds 1 zinc ion per subunit.</text>
</comment>
<evidence type="ECO:0000256" key="8">
    <source>
        <dbReference type="ARBA" id="ARBA00022840"/>
    </source>
</evidence>
<dbReference type="FunFam" id="3.30.930.10:FF:000002">
    <property type="entry name" value="Threonine--tRNA ligase"/>
    <property type="match status" value="1"/>
</dbReference>
<dbReference type="Pfam" id="PF03129">
    <property type="entry name" value="HGTP_anticodon"/>
    <property type="match status" value="1"/>
</dbReference>
<dbReference type="SUPFAM" id="SSF52954">
    <property type="entry name" value="Class II aaRS ABD-related"/>
    <property type="match status" value="1"/>
</dbReference>
<dbReference type="InterPro" id="IPR018163">
    <property type="entry name" value="Thr/Ala-tRNA-synth_IIc_edit"/>
</dbReference>
<feature type="binding site" evidence="13">
    <location>
        <position position="385"/>
    </location>
    <ligand>
        <name>Zn(2+)</name>
        <dbReference type="ChEBI" id="CHEBI:29105"/>
        <note>catalytic</note>
    </ligand>
</feature>
<dbReference type="STRING" id="655384.GCA_900128595_00085"/>
<dbReference type="PANTHER" id="PTHR11451:SF44">
    <property type="entry name" value="THREONINE--TRNA LIGASE, CHLOROPLASTIC_MITOCHONDRIAL 2"/>
    <property type="match status" value="1"/>
</dbReference>
<keyword evidence="2 13" id="KW-0963">Cytoplasm</keyword>
<evidence type="ECO:0000256" key="9">
    <source>
        <dbReference type="ARBA" id="ARBA00022884"/>
    </source>
</evidence>
<dbReference type="InterPro" id="IPR006195">
    <property type="entry name" value="aa-tRNA-synth_II"/>
</dbReference>
<dbReference type="InterPro" id="IPR033728">
    <property type="entry name" value="ThrRS_core"/>
</dbReference>
<dbReference type="Pfam" id="PF00587">
    <property type="entry name" value="tRNA-synt_2b"/>
    <property type="match status" value="1"/>
</dbReference>
<dbReference type="PROSITE" id="PS51880">
    <property type="entry name" value="TGS"/>
    <property type="match status" value="1"/>
</dbReference>
<keyword evidence="5 13" id="KW-0479">Metal-binding</keyword>
<evidence type="ECO:0000259" key="15">
    <source>
        <dbReference type="PROSITE" id="PS51880"/>
    </source>
</evidence>
<protein>
    <recommendedName>
        <fullName evidence="13">Threonine--tRNA ligase</fullName>
        <ecNumber evidence="13">6.1.1.3</ecNumber>
    </recommendedName>
    <alternativeName>
        <fullName evidence="13">Threonyl-tRNA synthetase</fullName>
        <shortName evidence="13">ThrRS</shortName>
    </alternativeName>
</protein>
<feature type="domain" description="TGS" evidence="15">
    <location>
        <begin position="1"/>
        <end position="61"/>
    </location>
</feature>
<keyword evidence="10 13" id="KW-0648">Protein biosynthesis</keyword>
<feature type="binding site" evidence="13">
    <location>
        <position position="511"/>
    </location>
    <ligand>
        <name>Zn(2+)</name>
        <dbReference type="ChEBI" id="CHEBI:29105"/>
        <note>catalytic</note>
    </ligand>
</feature>
<dbReference type="EC" id="6.1.1.3" evidence="13"/>
<evidence type="ECO:0000256" key="3">
    <source>
        <dbReference type="ARBA" id="ARBA00022555"/>
    </source>
</evidence>
<feature type="region of interest" description="Catalytic" evidence="13">
    <location>
        <begin position="243"/>
        <end position="534"/>
    </location>
</feature>
<dbReference type="InterPro" id="IPR002314">
    <property type="entry name" value="aa-tRNA-synt_IIb"/>
</dbReference>
<dbReference type="NCBIfam" id="TIGR00418">
    <property type="entry name" value="thrS"/>
    <property type="match status" value="1"/>
</dbReference>
<dbReference type="GO" id="GO:0005524">
    <property type="term" value="F:ATP binding"/>
    <property type="evidence" value="ECO:0007669"/>
    <property type="project" value="UniProtKB-UniRule"/>
</dbReference>
<sequence length="644" mass="75359">MPIIISCNGVDKSYTEVVTVKKILKDIYPTHTSSFVAGLVDNKLVALNTIISKNSTIVMIDDSNQKFLSQVKRSCIQLLHRVLKEIWSDVKIANSCITDVGFFCDIDMSYILKKQDLQKISKKMLKKISTEYKIFVKNISISDFLDFLNKNNETYQIDIFREKCKKKNAVDVCYHEDYCEFHDHSQVSNIKFCRYFILQDVSGAYWDNNKNNKMLQRIHAIVCTSKYQLLRFLSVLEELKKRDHRKIAKLLDLYHIQKDSPGMIFWHKNGYIIFRQLEQFIRDHLVRHNYEEVKSPIIIDKSLWEKSGHWEYYNASIFVTKSENREFCIKPMNCPAHVQIFKNKLQSYKDLPIRISEFGSCHRQESSGSLHGLMRVRGFTQDDAHIFCTQKQIKKELNNCIHLLLDLYNTFGFKKVIIKVSTRPVKRIGSEKTWNQAEEDLEYVLKKNNLPFQYQVGEGAFYGPKIEIALEDTLQRIWQCGTIQLDFYLAQKLNAFYINKNNIKKKPIIIHRALLGSIERFIGILLEEFSGKLPIWLCPVQVIVISVSTSHTLYVQKMVQKLLLHDIRVIFDTTNTSIGLKIRSSIIQNIPYILICGDKEIQNKYITIRNRFSNKQCKSTIDSFIKNIKNNIKNRSIQDFIMEG</sequence>
<feature type="domain" description="Aminoacyl-transfer RNA synthetases class-II family profile" evidence="14">
    <location>
        <begin position="243"/>
        <end position="534"/>
    </location>
</feature>
<dbReference type="GO" id="GO:0006435">
    <property type="term" value="P:threonyl-tRNA aminoacylation"/>
    <property type="evidence" value="ECO:0007669"/>
    <property type="project" value="UniProtKB-UniRule"/>
</dbReference>
<evidence type="ECO:0000256" key="5">
    <source>
        <dbReference type="ARBA" id="ARBA00022723"/>
    </source>
</evidence>
<dbReference type="CDD" id="cd00860">
    <property type="entry name" value="ThrRS_anticodon"/>
    <property type="match status" value="1"/>
</dbReference>
<keyword evidence="3 13" id="KW-0820">tRNA-binding</keyword>
<keyword evidence="7 13" id="KW-0862">Zinc</keyword>
<dbReference type="AlphaFoldDB" id="A0A451DGE4"/>
<dbReference type="CDD" id="cd00771">
    <property type="entry name" value="ThrRS_core"/>
    <property type="match status" value="1"/>
</dbReference>
<dbReference type="InterPro" id="IPR004154">
    <property type="entry name" value="Anticodon-bd"/>
</dbReference>
<dbReference type="FunFam" id="3.40.50.800:FF:000001">
    <property type="entry name" value="Threonine--tRNA ligase"/>
    <property type="match status" value="1"/>
</dbReference>
<evidence type="ECO:0000313" key="16">
    <source>
        <dbReference type="EMBL" id="VFP85692.1"/>
    </source>
</evidence>
<accession>A0A451DGE4</accession>
<dbReference type="Proteomes" id="UP000294449">
    <property type="component" value="Chromosome"/>
</dbReference>
<evidence type="ECO:0000256" key="7">
    <source>
        <dbReference type="ARBA" id="ARBA00022833"/>
    </source>
</evidence>
<dbReference type="GO" id="GO:0004829">
    <property type="term" value="F:threonine-tRNA ligase activity"/>
    <property type="evidence" value="ECO:0007669"/>
    <property type="project" value="UniProtKB-UniRule"/>
</dbReference>
<dbReference type="EMBL" id="LR217732">
    <property type="protein sequence ID" value="VFP85692.1"/>
    <property type="molecule type" value="Genomic_DNA"/>
</dbReference>